<dbReference type="Proteomes" id="UP001367508">
    <property type="component" value="Unassembled WGS sequence"/>
</dbReference>
<name>A0AAN9QL71_CANGL</name>
<gene>
    <name evidence="1" type="ORF">VNO77_20168</name>
</gene>
<protein>
    <submittedName>
        <fullName evidence="1">Uncharacterized protein</fullName>
    </submittedName>
</protein>
<evidence type="ECO:0000313" key="1">
    <source>
        <dbReference type="EMBL" id="KAK7339497.1"/>
    </source>
</evidence>
<evidence type="ECO:0000313" key="2">
    <source>
        <dbReference type="Proteomes" id="UP001367508"/>
    </source>
</evidence>
<dbReference type="EMBL" id="JAYMYQ010000004">
    <property type="protein sequence ID" value="KAK7339497.1"/>
    <property type="molecule type" value="Genomic_DNA"/>
</dbReference>
<reference evidence="1 2" key="1">
    <citation type="submission" date="2024-01" db="EMBL/GenBank/DDBJ databases">
        <title>The genomes of 5 underutilized Papilionoideae crops provide insights into root nodulation and disease resistanc.</title>
        <authorList>
            <person name="Jiang F."/>
        </authorList>
    </citation>
    <scope>NUCLEOTIDE SEQUENCE [LARGE SCALE GENOMIC DNA]</scope>
    <source>
        <strain evidence="1">LVBAO_FW01</strain>
        <tissue evidence="1">Leaves</tissue>
    </source>
</reference>
<proteinExistence type="predicted"/>
<accession>A0AAN9QL71</accession>
<keyword evidence="2" id="KW-1185">Reference proteome</keyword>
<sequence length="172" mass="19320">MEKRLSHLASLDQIENILQASRAVYKLVQLLIHSDCLEQLEVHSTVKDEECGDNENVFYGRAEVTCNIRLFDRWKAKTGLFVLSLAIPSKHYNKFCIILQIQGEEQKDPLVAGTVDKNKASTYYVEFLSTHLNCNGFIYSGYSAWHNAIGSVEALTPALATRNSSDPPTLVK</sequence>
<comment type="caution">
    <text evidence="1">The sequence shown here is derived from an EMBL/GenBank/DDBJ whole genome shotgun (WGS) entry which is preliminary data.</text>
</comment>
<dbReference type="AlphaFoldDB" id="A0AAN9QL71"/>
<organism evidence="1 2">
    <name type="scientific">Canavalia gladiata</name>
    <name type="common">Sword bean</name>
    <name type="synonym">Dolichos gladiatus</name>
    <dbReference type="NCBI Taxonomy" id="3824"/>
    <lineage>
        <taxon>Eukaryota</taxon>
        <taxon>Viridiplantae</taxon>
        <taxon>Streptophyta</taxon>
        <taxon>Embryophyta</taxon>
        <taxon>Tracheophyta</taxon>
        <taxon>Spermatophyta</taxon>
        <taxon>Magnoliopsida</taxon>
        <taxon>eudicotyledons</taxon>
        <taxon>Gunneridae</taxon>
        <taxon>Pentapetalae</taxon>
        <taxon>rosids</taxon>
        <taxon>fabids</taxon>
        <taxon>Fabales</taxon>
        <taxon>Fabaceae</taxon>
        <taxon>Papilionoideae</taxon>
        <taxon>50 kb inversion clade</taxon>
        <taxon>NPAAA clade</taxon>
        <taxon>indigoferoid/millettioid clade</taxon>
        <taxon>Phaseoleae</taxon>
        <taxon>Canavalia</taxon>
    </lineage>
</organism>